<evidence type="ECO:0000313" key="7">
    <source>
        <dbReference type="EMBL" id="RWS26563.1"/>
    </source>
</evidence>
<dbReference type="GO" id="GO:0031490">
    <property type="term" value="F:chromatin DNA binding"/>
    <property type="evidence" value="ECO:0007669"/>
    <property type="project" value="TreeGrafter"/>
</dbReference>
<dbReference type="SMART" id="SM00398">
    <property type="entry name" value="HMG"/>
    <property type="match status" value="1"/>
</dbReference>
<dbReference type="InterPro" id="IPR036910">
    <property type="entry name" value="HMG_box_dom_sf"/>
</dbReference>
<evidence type="ECO:0000256" key="5">
    <source>
        <dbReference type="SAM" id="MobiDB-lite"/>
    </source>
</evidence>
<proteinExistence type="predicted"/>
<comment type="caution">
    <text evidence="7">The sequence shown here is derived from an EMBL/GenBank/DDBJ whole genome shotgun (WGS) entry which is preliminary data.</text>
</comment>
<feature type="region of interest" description="Disordered" evidence="5">
    <location>
        <begin position="33"/>
        <end position="85"/>
    </location>
</feature>
<evidence type="ECO:0000256" key="4">
    <source>
        <dbReference type="PROSITE-ProRule" id="PRU00267"/>
    </source>
</evidence>
<keyword evidence="3 4" id="KW-0539">Nucleus</keyword>
<feature type="DNA-binding region" description="HMG box" evidence="4">
    <location>
        <begin position="82"/>
        <end position="150"/>
    </location>
</feature>
<protein>
    <submittedName>
        <fullName evidence="7">TOX high mobility group box family member 4-like isoform X7</fullName>
    </submittedName>
</protein>
<name>A0A443SGA6_9ACAR</name>
<evidence type="ECO:0000256" key="2">
    <source>
        <dbReference type="ARBA" id="ARBA00023125"/>
    </source>
</evidence>
<dbReference type="InterPro" id="IPR051365">
    <property type="entry name" value="TOX_HMG-box_domain"/>
</dbReference>
<feature type="compositionally biased region" description="Polar residues" evidence="5">
    <location>
        <begin position="33"/>
        <end position="66"/>
    </location>
</feature>
<dbReference type="OrthoDB" id="10027956at2759"/>
<dbReference type="PROSITE" id="PS50118">
    <property type="entry name" value="HMG_BOX_2"/>
    <property type="match status" value="1"/>
</dbReference>
<dbReference type="EMBL" id="NCKV01002653">
    <property type="protein sequence ID" value="RWS26563.1"/>
    <property type="molecule type" value="Genomic_DNA"/>
</dbReference>
<evidence type="ECO:0000259" key="6">
    <source>
        <dbReference type="PROSITE" id="PS50118"/>
    </source>
</evidence>
<keyword evidence="2 4" id="KW-0238">DNA-binding</keyword>
<comment type="subcellular location">
    <subcellularLocation>
        <location evidence="1">Nucleus</location>
    </subcellularLocation>
</comment>
<evidence type="ECO:0000256" key="3">
    <source>
        <dbReference type="ARBA" id="ARBA00023242"/>
    </source>
</evidence>
<dbReference type="VEuPathDB" id="VectorBase:LDEU005478"/>
<evidence type="ECO:0000256" key="1">
    <source>
        <dbReference type="ARBA" id="ARBA00004123"/>
    </source>
</evidence>
<evidence type="ECO:0000313" key="8">
    <source>
        <dbReference type="Proteomes" id="UP000288716"/>
    </source>
</evidence>
<dbReference type="Gene3D" id="1.10.30.10">
    <property type="entry name" value="High mobility group box domain"/>
    <property type="match status" value="1"/>
</dbReference>
<accession>A0A443SGA6</accession>
<dbReference type="STRING" id="299467.A0A443SGA6"/>
<dbReference type="AlphaFoldDB" id="A0A443SGA6"/>
<feature type="domain" description="HMG box" evidence="6">
    <location>
        <begin position="82"/>
        <end position="150"/>
    </location>
</feature>
<dbReference type="Proteomes" id="UP000288716">
    <property type="component" value="Unassembled WGS sequence"/>
</dbReference>
<reference evidence="7 8" key="1">
    <citation type="journal article" date="2018" name="Gigascience">
        <title>Genomes of trombidid mites reveal novel predicted allergens and laterally-transferred genes associated with secondary metabolism.</title>
        <authorList>
            <person name="Dong X."/>
            <person name="Chaisiri K."/>
            <person name="Xia D."/>
            <person name="Armstrong S.D."/>
            <person name="Fang Y."/>
            <person name="Donnelly M.J."/>
            <person name="Kadowaki T."/>
            <person name="McGarry J.W."/>
            <person name="Darby A.C."/>
            <person name="Makepeace B.L."/>
        </authorList>
    </citation>
    <scope>NUCLEOTIDE SEQUENCE [LARGE SCALE GENOMIC DNA]</scope>
    <source>
        <strain evidence="7">UoL-UT</strain>
    </source>
</reference>
<sequence length="281" mass="31610">MPNQDSSYFKNSSASVCDQSTVTCSSEQLFANSGQSEKSWQRNEPQCSTITSKHSTKDNYLSLNGSKTKKKKVTRKKDVNKPPKPVSAYAHFFREKQTEIKSKNPDASFGEVSKIVASEWDSLPNETKVIYKKKADQEKHEYLRALATLKANVIAGNVKEDNVSQNSELNESQGLQNIATTSRDVGGSQQTNSHEAVMLNHMTNNDEWMEDLVWPTLPVHPVLNEANLQVPNRCIRLGCVNESCANPQWDNEYCSNDCAVSHCRDVFDAWLESRNSSQRND</sequence>
<dbReference type="PANTHER" id="PTHR45781">
    <property type="entry name" value="AGAP000281-PA"/>
    <property type="match status" value="1"/>
</dbReference>
<dbReference type="GO" id="GO:0006357">
    <property type="term" value="P:regulation of transcription by RNA polymerase II"/>
    <property type="evidence" value="ECO:0007669"/>
    <property type="project" value="TreeGrafter"/>
</dbReference>
<keyword evidence="8" id="KW-1185">Reference proteome</keyword>
<dbReference type="SUPFAM" id="SSF47095">
    <property type="entry name" value="HMG-box"/>
    <property type="match status" value="1"/>
</dbReference>
<dbReference type="GO" id="GO:0005634">
    <property type="term" value="C:nucleus"/>
    <property type="evidence" value="ECO:0007669"/>
    <property type="project" value="UniProtKB-SubCell"/>
</dbReference>
<organism evidence="7 8">
    <name type="scientific">Leptotrombidium deliense</name>
    <dbReference type="NCBI Taxonomy" id="299467"/>
    <lineage>
        <taxon>Eukaryota</taxon>
        <taxon>Metazoa</taxon>
        <taxon>Ecdysozoa</taxon>
        <taxon>Arthropoda</taxon>
        <taxon>Chelicerata</taxon>
        <taxon>Arachnida</taxon>
        <taxon>Acari</taxon>
        <taxon>Acariformes</taxon>
        <taxon>Trombidiformes</taxon>
        <taxon>Prostigmata</taxon>
        <taxon>Anystina</taxon>
        <taxon>Parasitengona</taxon>
        <taxon>Trombiculoidea</taxon>
        <taxon>Trombiculidae</taxon>
        <taxon>Leptotrombidium</taxon>
    </lineage>
</organism>
<dbReference type="InterPro" id="IPR009071">
    <property type="entry name" value="HMG_box_dom"/>
</dbReference>
<dbReference type="Pfam" id="PF00505">
    <property type="entry name" value="HMG_box"/>
    <property type="match status" value="1"/>
</dbReference>
<dbReference type="PANTHER" id="PTHR45781:SF1">
    <property type="entry name" value="HMG BOX DOMAIN-CONTAINING PROTEIN"/>
    <property type="match status" value="1"/>
</dbReference>
<gene>
    <name evidence="7" type="ORF">B4U80_06852</name>
</gene>